<evidence type="ECO:0000259" key="2">
    <source>
        <dbReference type="Pfam" id="PF07319"/>
    </source>
</evidence>
<dbReference type="Pfam" id="PF07319">
    <property type="entry name" value="DnaI_N"/>
    <property type="match status" value="1"/>
</dbReference>
<reference evidence="4" key="1">
    <citation type="journal article" date="2019" name="Int. J. Syst. Evol. Microbiol.">
        <title>The Global Catalogue of Microorganisms (GCM) 10K type strain sequencing project: providing services to taxonomists for standard genome sequencing and annotation.</title>
        <authorList>
            <consortium name="The Broad Institute Genomics Platform"/>
            <consortium name="The Broad Institute Genome Sequencing Center for Infectious Disease"/>
            <person name="Wu L."/>
            <person name="Ma J."/>
        </authorList>
    </citation>
    <scope>NUCLEOTIDE SEQUENCE [LARGE SCALE GENOMIC DNA]</scope>
    <source>
        <strain evidence="4">CCUG 15531</strain>
    </source>
</reference>
<dbReference type="Proteomes" id="UP001597227">
    <property type="component" value="Unassembled WGS sequence"/>
</dbReference>
<dbReference type="SUPFAM" id="SSF52540">
    <property type="entry name" value="P-loop containing nucleoside triphosphate hydrolases"/>
    <property type="match status" value="1"/>
</dbReference>
<dbReference type="InterPro" id="IPR009928">
    <property type="entry name" value="DnaI_N"/>
</dbReference>
<evidence type="ECO:0000259" key="1">
    <source>
        <dbReference type="Pfam" id="PF00308"/>
    </source>
</evidence>
<gene>
    <name evidence="3" type="primary">dnaI</name>
    <name evidence="3" type="ORF">ACFSFW_13555</name>
</gene>
<evidence type="ECO:0000313" key="4">
    <source>
        <dbReference type="Proteomes" id="UP001597227"/>
    </source>
</evidence>
<accession>A0ABW4MP68</accession>
<dbReference type="Gene3D" id="3.40.50.300">
    <property type="entry name" value="P-loop containing nucleotide triphosphate hydrolases"/>
    <property type="match status" value="1"/>
</dbReference>
<dbReference type="RefSeq" id="WP_388039060.1">
    <property type="nucleotide sequence ID" value="NZ_JBHUEK010000021.1"/>
</dbReference>
<dbReference type="PANTHER" id="PTHR30050:SF8">
    <property type="entry name" value="PRIMOSOMAL PROTEIN DNAI"/>
    <property type="match status" value="1"/>
</dbReference>
<dbReference type="Pfam" id="PF00308">
    <property type="entry name" value="Bac_DnaA"/>
    <property type="match status" value="1"/>
</dbReference>
<keyword evidence="4" id="KW-1185">Reference proteome</keyword>
<evidence type="ECO:0000313" key="3">
    <source>
        <dbReference type="EMBL" id="MFD1779685.1"/>
    </source>
</evidence>
<dbReference type="InterPro" id="IPR013317">
    <property type="entry name" value="DnaA_dom"/>
</dbReference>
<dbReference type="PANTHER" id="PTHR30050">
    <property type="entry name" value="CHROMOSOMAL REPLICATION INITIATOR PROTEIN DNAA"/>
    <property type="match status" value="1"/>
</dbReference>
<proteinExistence type="predicted"/>
<comment type="caution">
    <text evidence="3">The sequence shown here is derived from an EMBL/GenBank/DDBJ whole genome shotgun (WGS) entry which is preliminary data.</text>
</comment>
<feature type="domain" description="Chromosomal replication initiator protein DnaA ATPAse" evidence="1">
    <location>
        <begin position="155"/>
        <end position="231"/>
    </location>
</feature>
<dbReference type="CDD" id="cd00009">
    <property type="entry name" value="AAA"/>
    <property type="match status" value="1"/>
</dbReference>
<organism evidence="3 4">
    <name type="scientific">Fredinandcohnia salidurans</name>
    <dbReference type="NCBI Taxonomy" id="2595041"/>
    <lineage>
        <taxon>Bacteria</taxon>
        <taxon>Bacillati</taxon>
        <taxon>Bacillota</taxon>
        <taxon>Bacilli</taxon>
        <taxon>Bacillales</taxon>
        <taxon>Bacillaceae</taxon>
        <taxon>Fredinandcohnia</taxon>
    </lineage>
</organism>
<sequence length="309" mass="35788">MKPIQDSLKKLSNHAGFQQRYEQIKHEVLNHSEVREFINAHQDQITNDTINRSLVKLYEYINQSKECNKCESLNTCKNMLQGFHPHLELKGNAIDLSYERCPKKVMHDEQLKYKSLIKSMYVPKDILDASLESLEFDEGRSDAILLIQEFLNQYEPGKRMQGLYLYGSFGIGKTYFLGALANGLAQKKVSSMLVYVPEFMRELKGSLQDQSINSKIDAVKKVPVLMLDDIGAESMSSWMRDDILGSILQYRMLENLPTLFTSNFDFKGLEHHLSYTQRGEEEKVKAARIMERIKYLAKPVELKGKNRRY</sequence>
<protein>
    <submittedName>
        <fullName evidence="3">Primosomal protein DnaI</fullName>
    </submittedName>
</protein>
<dbReference type="EMBL" id="JBHUEK010000021">
    <property type="protein sequence ID" value="MFD1779685.1"/>
    <property type="molecule type" value="Genomic_DNA"/>
</dbReference>
<dbReference type="NCBIfam" id="NF006505">
    <property type="entry name" value="PRK08939.1"/>
    <property type="match status" value="1"/>
</dbReference>
<feature type="domain" description="Primosomal DnaI N-terminal" evidence="2">
    <location>
        <begin position="1"/>
        <end position="98"/>
    </location>
</feature>
<name>A0ABW4MP68_9BACI</name>
<dbReference type="InterPro" id="IPR027417">
    <property type="entry name" value="P-loop_NTPase"/>
</dbReference>